<dbReference type="GO" id="GO:0016052">
    <property type="term" value="P:carbohydrate catabolic process"/>
    <property type="evidence" value="ECO:0007669"/>
    <property type="project" value="TreeGrafter"/>
</dbReference>
<dbReference type="EC" id="3.2.1.21" evidence="7"/>
<evidence type="ECO:0000256" key="6">
    <source>
        <dbReference type="RuleBase" id="RU004468"/>
    </source>
</evidence>
<proteinExistence type="inferred from homology"/>
<dbReference type="PANTHER" id="PTHR10353:SF136">
    <property type="entry name" value="ARYL-PHOSPHO-BETA-D-GLUCOSIDASE BGLC"/>
    <property type="match status" value="1"/>
</dbReference>
<keyword evidence="2 6" id="KW-0378">Hydrolase</keyword>
<evidence type="ECO:0000256" key="4">
    <source>
        <dbReference type="PROSITE-ProRule" id="PRU10055"/>
    </source>
</evidence>
<comment type="caution">
    <text evidence="7">The sequence shown here is derived from an EMBL/GenBank/DDBJ whole genome shotgun (WGS) entry which is preliminary data.</text>
</comment>
<reference evidence="7 8" key="1">
    <citation type="submission" date="2016-01" db="EMBL/GenBank/DDBJ databases">
        <title>Draft Genome Sequences of Seven Thermophilic Sporeformers Isolated from Foods.</title>
        <authorList>
            <person name="Berendsen E.M."/>
            <person name="Wells-Bennik M.H."/>
            <person name="Krawcyk A.O."/>
            <person name="De Jong A."/>
            <person name="Holsappel S."/>
            <person name="Eijlander R.T."/>
            <person name="Kuipers O.P."/>
        </authorList>
    </citation>
    <scope>NUCLEOTIDE SEQUENCE [LARGE SCALE GENOMIC DNA]</scope>
    <source>
        <strain evidence="7 8">B4119</strain>
    </source>
</reference>
<evidence type="ECO:0000313" key="8">
    <source>
        <dbReference type="Proteomes" id="UP000075455"/>
    </source>
</evidence>
<dbReference type="STRING" id="81408.B4119_3711"/>
<dbReference type="FunFam" id="3.20.20.80:FF:000004">
    <property type="entry name" value="Beta-glucosidase 6-phospho-beta-glucosidase"/>
    <property type="match status" value="1"/>
</dbReference>
<comment type="similarity">
    <text evidence="1 5">Belongs to the glycosyl hydrolase 1 family.</text>
</comment>
<dbReference type="GO" id="GO:0008706">
    <property type="term" value="F:6-phospho-beta-glucosidase activity"/>
    <property type="evidence" value="ECO:0007669"/>
    <property type="project" value="UniProtKB-EC"/>
</dbReference>
<evidence type="ECO:0000256" key="1">
    <source>
        <dbReference type="ARBA" id="ARBA00010838"/>
    </source>
</evidence>
<dbReference type="PROSITE" id="PS00653">
    <property type="entry name" value="GLYCOSYL_HYDROL_F1_2"/>
    <property type="match status" value="1"/>
</dbReference>
<evidence type="ECO:0000256" key="2">
    <source>
        <dbReference type="ARBA" id="ARBA00022801"/>
    </source>
</evidence>
<evidence type="ECO:0000313" key="7">
    <source>
        <dbReference type="EMBL" id="KYD11315.1"/>
    </source>
</evidence>
<dbReference type="InterPro" id="IPR017853">
    <property type="entry name" value="GH"/>
</dbReference>
<dbReference type="AlphaFoldDB" id="A0A150LGF5"/>
<dbReference type="EC" id="3.2.1.86" evidence="7"/>
<sequence>MKKNNEEKEEKEMEHKQLRPFPDGFLWGSASAAYQVEGAWNEDGKGPSVWDVFAKQPGRTFKGTNGDVAVDHYHRYKEDVALMAEMGLKAYRFSVAWSRVFPNGKGEVNEKGLQFYDNLINELLTHHIEPIITLYHWDVPQALMDEYGAWESRQIIDDFHDYAVTLFQRFGDRVKYWVTLNEQNIFITFGYRLGLHPPGVKDVKRMYEANHIANLANAKVIQAFRHYVPDGKIGPSFAYSPMYPYDCRPENVLAFENAEEFQNHWWMDVYAWGTYPQAAWNYLEQQGLAPTIEPGDMELLKAGKPDFMGVNYYQTKTIEYNPLNGVGEGIMNTTGKKGTSTESGVPGLFKTIRNPYLETTNWDWTIDPVGLHIGLRRIASRYGLPILITENGLGEFDKLEDGDIVNDDYRIDYLRHHIQEIQRAITDGVDVIGYCTWSFTDLLSWLNGYQKRYGFVYVNRDDESEKDLRRIKKKSFYWYKQVIASNGKEL</sequence>
<gene>
    <name evidence="7" type="ORF">B4119_3711</name>
</gene>
<organism evidence="7 8">
    <name type="scientific">Saccharococcus caldoxylosilyticus</name>
    <dbReference type="NCBI Taxonomy" id="81408"/>
    <lineage>
        <taxon>Bacteria</taxon>
        <taxon>Bacillati</taxon>
        <taxon>Bacillota</taxon>
        <taxon>Bacilli</taxon>
        <taxon>Bacillales</taxon>
        <taxon>Anoxybacillaceae</taxon>
        <taxon>Saccharococcus</taxon>
    </lineage>
</organism>
<evidence type="ECO:0000256" key="5">
    <source>
        <dbReference type="RuleBase" id="RU003690"/>
    </source>
</evidence>
<dbReference type="InterPro" id="IPR018120">
    <property type="entry name" value="Glyco_hydro_1_AS"/>
</dbReference>
<dbReference type="InterPro" id="IPR001360">
    <property type="entry name" value="Glyco_hydro_1"/>
</dbReference>
<dbReference type="PATRIC" id="fig|81408.3.peg.109"/>
<keyword evidence="3 6" id="KW-0326">Glycosidase</keyword>
<dbReference type="SUPFAM" id="SSF51445">
    <property type="entry name" value="(Trans)glycosidases"/>
    <property type="match status" value="1"/>
</dbReference>
<dbReference type="InterPro" id="IPR033132">
    <property type="entry name" value="GH_1_N_CS"/>
</dbReference>
<dbReference type="PRINTS" id="PR00131">
    <property type="entry name" value="GLHYDRLASE1"/>
</dbReference>
<dbReference type="eggNOG" id="COG2723">
    <property type="taxonomic scope" value="Bacteria"/>
</dbReference>
<dbReference type="Pfam" id="PF00232">
    <property type="entry name" value="Glyco_hydro_1"/>
    <property type="match status" value="1"/>
</dbReference>
<dbReference type="PROSITE" id="PS00572">
    <property type="entry name" value="GLYCOSYL_HYDROL_F1_1"/>
    <property type="match status" value="1"/>
</dbReference>
<dbReference type="Gene3D" id="3.20.20.80">
    <property type="entry name" value="Glycosidases"/>
    <property type="match status" value="1"/>
</dbReference>
<protein>
    <submittedName>
        <fullName evidence="7">Beta-glucosidase</fullName>
        <ecNumber evidence="7">3.2.1.21</ecNumber>
        <ecNumber evidence="7">3.2.1.86</ecNumber>
    </submittedName>
</protein>
<dbReference type="EMBL" id="LQYS01000080">
    <property type="protein sequence ID" value="KYD11315.1"/>
    <property type="molecule type" value="Genomic_DNA"/>
</dbReference>
<name>A0A150LGF5_9BACL</name>
<dbReference type="GO" id="GO:0005829">
    <property type="term" value="C:cytosol"/>
    <property type="evidence" value="ECO:0007669"/>
    <property type="project" value="TreeGrafter"/>
</dbReference>
<feature type="active site" description="Nucleophile" evidence="4">
    <location>
        <position position="390"/>
    </location>
</feature>
<dbReference type="PANTHER" id="PTHR10353">
    <property type="entry name" value="GLYCOSYL HYDROLASE"/>
    <property type="match status" value="1"/>
</dbReference>
<dbReference type="Proteomes" id="UP000075455">
    <property type="component" value="Unassembled WGS sequence"/>
</dbReference>
<accession>A0A150LGF5</accession>
<evidence type="ECO:0000256" key="3">
    <source>
        <dbReference type="ARBA" id="ARBA00023295"/>
    </source>
</evidence>